<evidence type="ECO:0000256" key="1">
    <source>
        <dbReference type="SAM" id="MobiDB-lite"/>
    </source>
</evidence>
<evidence type="ECO:0000256" key="2">
    <source>
        <dbReference type="SAM" id="SignalP"/>
    </source>
</evidence>
<dbReference type="Proteomes" id="UP001600888">
    <property type="component" value="Unassembled WGS sequence"/>
</dbReference>
<gene>
    <name evidence="3" type="ORF">FJTKL_12792</name>
</gene>
<feature type="compositionally biased region" description="Acidic residues" evidence="1">
    <location>
        <begin position="62"/>
        <end position="104"/>
    </location>
</feature>
<comment type="caution">
    <text evidence="3">The sequence shown here is derived from an EMBL/GenBank/DDBJ whole genome shotgun (WGS) entry which is preliminary data.</text>
</comment>
<feature type="compositionally biased region" description="Low complexity" evidence="1">
    <location>
        <begin position="118"/>
        <end position="130"/>
    </location>
</feature>
<dbReference type="EMBL" id="JBAWTH010000069">
    <property type="protein sequence ID" value="KAL2280187.1"/>
    <property type="molecule type" value="Genomic_DNA"/>
</dbReference>
<protein>
    <submittedName>
        <fullName evidence="3">Uncharacterized protein</fullName>
    </submittedName>
</protein>
<proteinExistence type="predicted"/>
<keyword evidence="2" id="KW-0732">Signal</keyword>
<feature type="chain" id="PRO_5046540222" evidence="2">
    <location>
        <begin position="17"/>
        <end position="130"/>
    </location>
</feature>
<accession>A0ABR4ECL6</accession>
<feature type="signal peptide" evidence="2">
    <location>
        <begin position="1"/>
        <end position="16"/>
    </location>
</feature>
<organism evidence="3 4">
    <name type="scientific">Diaporthe vaccinii</name>
    <dbReference type="NCBI Taxonomy" id="105482"/>
    <lineage>
        <taxon>Eukaryota</taxon>
        <taxon>Fungi</taxon>
        <taxon>Dikarya</taxon>
        <taxon>Ascomycota</taxon>
        <taxon>Pezizomycotina</taxon>
        <taxon>Sordariomycetes</taxon>
        <taxon>Sordariomycetidae</taxon>
        <taxon>Diaporthales</taxon>
        <taxon>Diaporthaceae</taxon>
        <taxon>Diaporthe</taxon>
        <taxon>Diaporthe eres species complex</taxon>
    </lineage>
</organism>
<evidence type="ECO:0000313" key="4">
    <source>
        <dbReference type="Proteomes" id="UP001600888"/>
    </source>
</evidence>
<feature type="region of interest" description="Disordered" evidence="1">
    <location>
        <begin position="62"/>
        <end position="130"/>
    </location>
</feature>
<name>A0ABR4ECL6_9PEZI</name>
<evidence type="ECO:0000313" key="3">
    <source>
        <dbReference type="EMBL" id="KAL2280187.1"/>
    </source>
</evidence>
<sequence length="130" mass="14336">MKSTLILVSLVATAIASPVQLRQLRNDETRSLRTSSPESAVAGHMALVRQVIEDIDEDTGAVDFANDEDNDGQTDDVDQDDDNDGILDNVDPDDDNDGELDVADNLDRRDDDLDFPDIPDNIDLNPFDKH</sequence>
<reference evidence="3 4" key="1">
    <citation type="submission" date="2024-03" db="EMBL/GenBank/DDBJ databases">
        <title>A high-quality draft genome sequence of Diaporthe vaccinii, a causative agent of upright dieback and viscid rot disease in cranberry plants.</title>
        <authorList>
            <person name="Sarrasin M."/>
            <person name="Lang B.F."/>
            <person name="Burger G."/>
        </authorList>
    </citation>
    <scope>NUCLEOTIDE SEQUENCE [LARGE SCALE GENOMIC DNA]</scope>
    <source>
        <strain evidence="3 4">IS7</strain>
    </source>
</reference>
<keyword evidence="4" id="KW-1185">Reference proteome</keyword>